<protein>
    <recommendedName>
        <fullName evidence="3">Secreted protein</fullName>
    </recommendedName>
</protein>
<evidence type="ECO:0000313" key="2">
    <source>
        <dbReference type="Proteomes" id="UP000644548"/>
    </source>
</evidence>
<name>A0ABQ2S386_9DEIO</name>
<dbReference type="EMBL" id="BMQN01000003">
    <property type="protein sequence ID" value="GGR91921.1"/>
    <property type="molecule type" value="Genomic_DNA"/>
</dbReference>
<evidence type="ECO:0008006" key="3">
    <source>
        <dbReference type="Google" id="ProtNLM"/>
    </source>
</evidence>
<comment type="caution">
    <text evidence="1">The sequence shown here is derived from an EMBL/GenBank/DDBJ whole genome shotgun (WGS) entry which is preliminary data.</text>
</comment>
<evidence type="ECO:0000313" key="1">
    <source>
        <dbReference type="EMBL" id="GGR91921.1"/>
    </source>
</evidence>
<proteinExistence type="predicted"/>
<dbReference type="Proteomes" id="UP000644548">
    <property type="component" value="Unassembled WGS sequence"/>
</dbReference>
<organism evidence="1 2">
    <name type="scientific">Deinococcus sedimenti</name>
    <dbReference type="NCBI Taxonomy" id="1867090"/>
    <lineage>
        <taxon>Bacteria</taxon>
        <taxon>Thermotogati</taxon>
        <taxon>Deinococcota</taxon>
        <taxon>Deinococci</taxon>
        <taxon>Deinococcales</taxon>
        <taxon>Deinococcaceae</taxon>
        <taxon>Deinococcus</taxon>
    </lineage>
</organism>
<keyword evidence="2" id="KW-1185">Reference proteome</keyword>
<accession>A0ABQ2S386</accession>
<gene>
    <name evidence="1" type="ORF">GCM10008960_18570</name>
</gene>
<sequence length="69" mass="7198">MEPLSRLAPGSLSLCGAVLRVSSVGPVWSTVPGSPHWGVPFWDQRHTPALLGQARPQAARLSGVSSLPA</sequence>
<reference evidence="2" key="1">
    <citation type="journal article" date="2019" name="Int. J. Syst. Evol. Microbiol.">
        <title>The Global Catalogue of Microorganisms (GCM) 10K type strain sequencing project: providing services to taxonomists for standard genome sequencing and annotation.</title>
        <authorList>
            <consortium name="The Broad Institute Genomics Platform"/>
            <consortium name="The Broad Institute Genome Sequencing Center for Infectious Disease"/>
            <person name="Wu L."/>
            <person name="Ma J."/>
        </authorList>
    </citation>
    <scope>NUCLEOTIDE SEQUENCE [LARGE SCALE GENOMIC DNA]</scope>
    <source>
        <strain evidence="2">JCM 31405</strain>
    </source>
</reference>